<reference evidence="2 3" key="1">
    <citation type="journal article" date="2015" name="Plant Cell">
        <title>Oil accumulation by the oleaginous diatom Fistulifera solaris as revealed by the genome and transcriptome.</title>
        <authorList>
            <person name="Tanaka T."/>
            <person name="Maeda Y."/>
            <person name="Veluchamy A."/>
            <person name="Tanaka M."/>
            <person name="Abida H."/>
            <person name="Marechal E."/>
            <person name="Bowler C."/>
            <person name="Muto M."/>
            <person name="Sunaga Y."/>
            <person name="Tanaka M."/>
            <person name="Yoshino T."/>
            <person name="Taniguchi T."/>
            <person name="Fukuda Y."/>
            <person name="Nemoto M."/>
            <person name="Matsumoto M."/>
            <person name="Wong P.S."/>
            <person name="Aburatani S."/>
            <person name="Fujibuchi W."/>
        </authorList>
    </citation>
    <scope>NUCLEOTIDE SEQUENCE [LARGE SCALE GENOMIC DNA]</scope>
    <source>
        <strain evidence="2 3">JPCC DA0580</strain>
    </source>
</reference>
<gene>
    <name evidence="2" type="ORF">FisN_12Lh340</name>
</gene>
<dbReference type="GO" id="GO:0005777">
    <property type="term" value="C:peroxisome"/>
    <property type="evidence" value="ECO:0007669"/>
    <property type="project" value="InterPro"/>
</dbReference>
<dbReference type="Proteomes" id="UP000198406">
    <property type="component" value="Unassembled WGS sequence"/>
</dbReference>
<keyword evidence="3" id="KW-1185">Reference proteome</keyword>
<evidence type="ECO:0000313" key="3">
    <source>
        <dbReference type="Proteomes" id="UP000198406"/>
    </source>
</evidence>
<dbReference type="PANTHER" id="PTHR14918">
    <property type="entry name" value="KICSTOR COMPLEX PROTEIN SZT2"/>
    <property type="match status" value="1"/>
</dbReference>
<evidence type="ECO:0000256" key="1">
    <source>
        <dbReference type="SAM" id="MobiDB-lite"/>
    </source>
</evidence>
<organism evidence="2 3">
    <name type="scientific">Fistulifera solaris</name>
    <name type="common">Oleaginous diatom</name>
    <dbReference type="NCBI Taxonomy" id="1519565"/>
    <lineage>
        <taxon>Eukaryota</taxon>
        <taxon>Sar</taxon>
        <taxon>Stramenopiles</taxon>
        <taxon>Ochrophyta</taxon>
        <taxon>Bacillariophyta</taxon>
        <taxon>Bacillariophyceae</taxon>
        <taxon>Bacillariophycidae</taxon>
        <taxon>Naviculales</taxon>
        <taxon>Naviculaceae</taxon>
        <taxon>Fistulifera</taxon>
    </lineage>
</organism>
<dbReference type="EMBL" id="BDSP01000087">
    <property type="protein sequence ID" value="GAX14959.1"/>
    <property type="molecule type" value="Genomic_DNA"/>
</dbReference>
<dbReference type="InterPro" id="IPR033228">
    <property type="entry name" value="SZT2"/>
</dbReference>
<name>A0A1Z5JLV5_FISSO</name>
<accession>A0A1Z5JLV5</accession>
<proteinExistence type="predicted"/>
<dbReference type="OrthoDB" id="43547at2759"/>
<dbReference type="PANTHER" id="PTHR14918:SF3">
    <property type="entry name" value="KICSTOR COMPLEX PROTEIN SZT2"/>
    <property type="match status" value="1"/>
</dbReference>
<sequence length="1995" mass="222988">MTKVNDGKLPLLVAVRSPALHVVILLSDWIKYGLAERVCYHFDVVTGTSEDHHLTQQEGRTRESVCGVVKVLECVPTTGLSRKETKALQRSLLRFHAMAQTVLQQQQFFCHEPPILPLRLIPASRVYFAYELTRVAFCLDAKATLTNTCGSSTANSVCPLDRLAEMTRLYFTALIQPITGTTWIPEIAVSVIAVFPSQNEPDIHLLVRDFRVTDRASAELLSQKIKDWALHEIESAIAERLVYRNNVQGRNTYDAWSMPFQSSSLKDILDAADVCLENLSSSARPAVVIATDGSAIGCDSTWDLLWEKDRSDMPISVLDLSGSAAPSTGDTTDLSIFTLLTADPRGGTYPLHLSDDREALQSVCRASGGAFWNANLLEEGARTFLGNVGSESPFYADHFFSSPQHTLQSNAVQWYTIFGLSHLTPRPHAMLGVPPPIRDKTHNSDLKTLSVLEGRVFGGEFNKSSQTNTHIRTMLSSYIINPVPIKGLIMMRVREGYRVKQCGQSTMDPGKVSIQFTLGLDAGVILYYEISYKSLVGMNNMIGFAHVKIELLGNPSLIQLVKRDFVHGNFGSSKSNDQQVSDSICKLLRWMRKEDTLQSSLTPIRWGDQLKSPDSPFVKRLGTLSALQERRHFRLDEFDCVCVGNMPYDAGEHDFLSDFRDQDDGSEQLIEALEGWSSQCIKKRECFVKQTISEEHSLPAYCVVKIARSPNAGRIWTVTVNTIGGCGTSDRLSCVFSLKKLLGKLSHVRVLRIQMGKFLVSTKNHHFGTDQRTPSELMVEKYCDHSTWDLVTDPELLPLLIKRRTEIGNFLLLDSCEKHALLAKIVHKSDARNEPGTLVQYQLSILADKVVVDFHIESESGQFSRASLFSPSPLSEFYRLVQTLGKRDQECALALQSRRALLQLSSESREAGDTSPLQTAFVERLLGYASHSFLRMRFFHDTDTTANEHLRRLTEQMLLSQVFAPRVAKLEIDPSFAMHGHGSGDWFLVEYDKNTLSIVHLPHEQVTTTVADVTTTHINMAFFTIGVGDLYSRRDDVVEDGIEDDHITEHMCVTDFTDSLDRGHRQNYASSAYFAALDSTLRNETFCFAPSDFNQVLNELSFVEVVRVEILEEGGGADSKLFEVLSSALEPVPGDQLCFVYHPSPLRSVLASQDEDGDPTSIEPFDHDDDDDRNVVKNIEEEDVAYQSMVDGLDSSSDISVTSSSTGESGYYSVRPVPVFVKIVVDQEPASVQDLKSIERSASIAAMLSLYTEDPEKANKRQARELPQSHVSAASDLALLLNAHVAEQHLGRLRRQGTAIIDTDLKFARLCLRQARHSVASTVDLYFYVSKLDSMVPASSPARDDLAFEGAFQTLSDQFAVNKQVALKAFDDGYSFVVLNHSESTSLPFFCFLTIRRSRGLIVIEVYHPDGEEESSRIVQKMQDLASQCAHRTNQILLLERLHASKSASSLLIPPDSVTTSESSLVVKEKAMFDTGVFHCPILFRTTFELFHRCATNPLQVARTLEATVLHIFAVSNRMRVFVYKDEQGSIFYMMLSARGGGIEPDGEIEFLVYGIDQPGPSITKQLRDLLQKKLYGIAVEMLSNVLTKNPRYLWKQADINFVLKYEEIWSRLDDGDDTLRLSSPKVKKYAFPKLAVDPGMVLLYFKQNICGSTFFQQLLAPDSVFFEGLDGNDDTSCVGEDVPNMMFYYNNNSSKLDPEFQGLSTLTKKGAEFSRMTGTGVGLIEVSLVNEQGKKVSLLPSIGETAALDNKLTVDVMDIRLIDLLDLSRDEDKIGMESKFFVQIKIYDTVLKRDVLHDWLKLTLNQGLAAWTMENLLRKKRSGDMEKTPNVKVSGDFSRDEAIECLCPGLPAITSVLESSYNLPHPAVLKIQYDAADLRASSVAKFAFEITNGIILDQMRLESKEAPQGQDLVFELCTIRLSRNEPPEIVNLSNIRPKEDEPVDCPEYIIFCLSRQSDGPPKLFEQVAINDKDEQRRKGFGRHAAAEFTQNIST</sequence>
<feature type="region of interest" description="Disordered" evidence="1">
    <location>
        <begin position="1150"/>
        <end position="1172"/>
    </location>
</feature>
<comment type="caution">
    <text evidence="2">The sequence shown here is derived from an EMBL/GenBank/DDBJ whole genome shotgun (WGS) entry which is preliminary data.</text>
</comment>
<dbReference type="InParanoid" id="A0A1Z5JLV5"/>
<evidence type="ECO:0000313" key="2">
    <source>
        <dbReference type="EMBL" id="GAX14959.1"/>
    </source>
</evidence>
<protein>
    <submittedName>
        <fullName evidence="2">Uncharacterized protein</fullName>
    </submittedName>
</protein>